<dbReference type="GO" id="GO:0016887">
    <property type="term" value="F:ATP hydrolysis activity"/>
    <property type="evidence" value="ECO:0007669"/>
    <property type="project" value="InterPro"/>
</dbReference>
<name>A0A1H9AVT7_9LACT</name>
<dbReference type="GO" id="GO:0005524">
    <property type="term" value="F:ATP binding"/>
    <property type="evidence" value="ECO:0007669"/>
    <property type="project" value="UniProtKB-KW"/>
</dbReference>
<dbReference type="InterPro" id="IPR017871">
    <property type="entry name" value="ABC_transporter-like_CS"/>
</dbReference>
<proteinExistence type="inferred from homology"/>
<evidence type="ECO:0000256" key="2">
    <source>
        <dbReference type="ARBA" id="ARBA00022448"/>
    </source>
</evidence>
<dbReference type="RefSeq" id="WP_092570490.1">
    <property type="nucleotide sequence ID" value="NZ_CP096206.2"/>
</dbReference>
<evidence type="ECO:0000259" key="5">
    <source>
        <dbReference type="PROSITE" id="PS50893"/>
    </source>
</evidence>
<keyword evidence="3" id="KW-0547">Nucleotide-binding</keyword>
<dbReference type="PANTHER" id="PTHR43335">
    <property type="entry name" value="ABC TRANSPORTER, ATP-BINDING PROTEIN"/>
    <property type="match status" value="1"/>
</dbReference>
<gene>
    <name evidence="6" type="ORF">SAMN04488558_10291</name>
</gene>
<accession>A0A1H9AVT7</accession>
<dbReference type="EMBL" id="FOEN01000002">
    <property type="protein sequence ID" value="SEP80597.1"/>
    <property type="molecule type" value="Genomic_DNA"/>
</dbReference>
<organism evidence="6 7">
    <name type="scientific">Ignavigranum ruoffiae</name>
    <dbReference type="NCBI Taxonomy" id="89093"/>
    <lineage>
        <taxon>Bacteria</taxon>
        <taxon>Bacillati</taxon>
        <taxon>Bacillota</taxon>
        <taxon>Bacilli</taxon>
        <taxon>Lactobacillales</taxon>
        <taxon>Aerococcaceae</taxon>
        <taxon>Ignavigranum</taxon>
    </lineage>
</organism>
<evidence type="ECO:0000256" key="4">
    <source>
        <dbReference type="ARBA" id="ARBA00022840"/>
    </source>
</evidence>
<dbReference type="InterPro" id="IPR003593">
    <property type="entry name" value="AAA+_ATPase"/>
</dbReference>
<dbReference type="STRING" id="89093.SAMN04488558_10291"/>
<dbReference type="OrthoDB" id="9804819at2"/>
<dbReference type="InterPro" id="IPR003439">
    <property type="entry name" value="ABC_transporter-like_ATP-bd"/>
</dbReference>
<dbReference type="SUPFAM" id="SSF52540">
    <property type="entry name" value="P-loop containing nucleoside triphosphate hydrolases"/>
    <property type="match status" value="1"/>
</dbReference>
<keyword evidence="7" id="KW-1185">Reference proteome</keyword>
<keyword evidence="2" id="KW-0813">Transport</keyword>
<dbReference type="InterPro" id="IPR027417">
    <property type="entry name" value="P-loop_NTPase"/>
</dbReference>
<sequence length="306" mass="34302">MKEIVRLEHLTKSFQQQKVVDIDQLVIQQGEVYGLIGPNGAGKSTIMKIICGLQEATSGAVHLFGQDRQNQDRQALMQRIGALIEEPSYYENLTGPENLEIVSQMKRLPAQVIEEALEIVGLSGQVKKKVKHYSLGMKQRLAIAMAIMGRPPLVILDEPTNGLDPQAKDEIRRLVKSLPDCYQTTVMVSSHALDEIEKMASQIGILAQGELLYQGTIENFKHHQRRSFCIKTSDNELACSLLNLPNQSIQADEIQLPYQEDARVAQMNQQLVQAGIEVYRLYENVRSLEELFIEFTADKSLSGGIQ</sequence>
<dbReference type="Pfam" id="PF00005">
    <property type="entry name" value="ABC_tran"/>
    <property type="match status" value="1"/>
</dbReference>
<dbReference type="Gene3D" id="3.40.50.300">
    <property type="entry name" value="P-loop containing nucleotide triphosphate hydrolases"/>
    <property type="match status" value="1"/>
</dbReference>
<evidence type="ECO:0000256" key="3">
    <source>
        <dbReference type="ARBA" id="ARBA00022741"/>
    </source>
</evidence>
<evidence type="ECO:0000313" key="6">
    <source>
        <dbReference type="EMBL" id="SEP80597.1"/>
    </source>
</evidence>
<protein>
    <submittedName>
        <fullName evidence="6">ABC-2 type transport system ATP-binding protein</fullName>
    </submittedName>
</protein>
<dbReference type="PANTHER" id="PTHR43335:SF4">
    <property type="entry name" value="ABC TRANSPORTER, ATP-BINDING PROTEIN"/>
    <property type="match status" value="1"/>
</dbReference>
<evidence type="ECO:0000313" key="7">
    <source>
        <dbReference type="Proteomes" id="UP000198833"/>
    </source>
</evidence>
<dbReference type="SMART" id="SM00382">
    <property type="entry name" value="AAA"/>
    <property type="match status" value="1"/>
</dbReference>
<dbReference type="PROSITE" id="PS50893">
    <property type="entry name" value="ABC_TRANSPORTER_2"/>
    <property type="match status" value="1"/>
</dbReference>
<dbReference type="Proteomes" id="UP000198833">
    <property type="component" value="Unassembled WGS sequence"/>
</dbReference>
<keyword evidence="4 6" id="KW-0067">ATP-binding</keyword>
<dbReference type="PROSITE" id="PS00211">
    <property type="entry name" value="ABC_TRANSPORTER_1"/>
    <property type="match status" value="1"/>
</dbReference>
<reference evidence="6 7" key="1">
    <citation type="submission" date="2016-10" db="EMBL/GenBank/DDBJ databases">
        <authorList>
            <person name="de Groot N.N."/>
        </authorList>
    </citation>
    <scope>NUCLEOTIDE SEQUENCE [LARGE SCALE GENOMIC DNA]</scope>
    <source>
        <strain evidence="6 7">DSM 15695</strain>
    </source>
</reference>
<feature type="domain" description="ABC transporter" evidence="5">
    <location>
        <begin position="5"/>
        <end position="233"/>
    </location>
</feature>
<dbReference type="AlphaFoldDB" id="A0A1H9AVT7"/>
<comment type="similarity">
    <text evidence="1">Belongs to the ABC transporter superfamily.</text>
</comment>
<evidence type="ECO:0000256" key="1">
    <source>
        <dbReference type="ARBA" id="ARBA00005417"/>
    </source>
</evidence>